<keyword evidence="5" id="KW-0804">Transcription</keyword>
<dbReference type="PANTHER" id="PTHR43133:SF8">
    <property type="entry name" value="RNA POLYMERASE SIGMA FACTOR HI_1459-RELATED"/>
    <property type="match status" value="1"/>
</dbReference>
<comment type="similarity">
    <text evidence="1">Belongs to the sigma-70 factor family. ECF subfamily.</text>
</comment>
<gene>
    <name evidence="8" type="ORF">HNQ40_001424</name>
</gene>
<dbReference type="Gene3D" id="1.10.10.10">
    <property type="entry name" value="Winged helix-like DNA-binding domain superfamily/Winged helix DNA-binding domain"/>
    <property type="match status" value="1"/>
</dbReference>
<evidence type="ECO:0000256" key="4">
    <source>
        <dbReference type="ARBA" id="ARBA00023125"/>
    </source>
</evidence>
<dbReference type="Pfam" id="PF08281">
    <property type="entry name" value="Sigma70_r4_2"/>
    <property type="match status" value="1"/>
</dbReference>
<dbReference type="InterPro" id="IPR014284">
    <property type="entry name" value="RNA_pol_sigma-70_dom"/>
</dbReference>
<dbReference type="InterPro" id="IPR013325">
    <property type="entry name" value="RNA_pol_sigma_r2"/>
</dbReference>
<dbReference type="CDD" id="cd06171">
    <property type="entry name" value="Sigma70_r4"/>
    <property type="match status" value="1"/>
</dbReference>
<keyword evidence="9" id="KW-1185">Reference proteome</keyword>
<sequence>MASPDRVADEWLVLAAQDGRAEARDRLVDRWHARLWRHARNVTGNAEAARDVTQEAWVGILKRLHRLDDPAAFPAWAYRIVNHKSVDWIRKESRNRKRSAPLPDDLAAANESAAAEETRDRVQQVLAALQQLPVEQRALLSMHYLDDLSTIEIAAALNIPRGTVKSRMHTARQNLKPFLEGVQS</sequence>
<evidence type="ECO:0000313" key="8">
    <source>
        <dbReference type="EMBL" id="MBB6429618.1"/>
    </source>
</evidence>
<evidence type="ECO:0000256" key="2">
    <source>
        <dbReference type="ARBA" id="ARBA00023015"/>
    </source>
</evidence>
<evidence type="ECO:0000259" key="7">
    <source>
        <dbReference type="Pfam" id="PF08281"/>
    </source>
</evidence>
<dbReference type="GO" id="GO:0003677">
    <property type="term" value="F:DNA binding"/>
    <property type="evidence" value="ECO:0007669"/>
    <property type="project" value="UniProtKB-KW"/>
</dbReference>
<evidence type="ECO:0000256" key="5">
    <source>
        <dbReference type="ARBA" id="ARBA00023163"/>
    </source>
</evidence>
<dbReference type="InterPro" id="IPR007627">
    <property type="entry name" value="RNA_pol_sigma70_r2"/>
</dbReference>
<keyword evidence="3" id="KW-0731">Sigma factor</keyword>
<dbReference type="GO" id="GO:0016987">
    <property type="term" value="F:sigma factor activity"/>
    <property type="evidence" value="ECO:0007669"/>
    <property type="project" value="UniProtKB-KW"/>
</dbReference>
<reference evidence="8 9" key="1">
    <citation type="submission" date="2020-08" db="EMBL/GenBank/DDBJ databases">
        <title>Genomic Encyclopedia of Type Strains, Phase IV (KMG-IV): sequencing the most valuable type-strain genomes for metagenomic binning, comparative biology and taxonomic classification.</title>
        <authorList>
            <person name="Goeker M."/>
        </authorList>
    </citation>
    <scope>NUCLEOTIDE SEQUENCE [LARGE SCALE GENOMIC DNA]</scope>
    <source>
        <strain evidence="8 9">DSM 103725</strain>
    </source>
</reference>
<dbReference type="Gene3D" id="1.10.1740.10">
    <property type="match status" value="1"/>
</dbReference>
<name>A0A7X0LL49_9BACT</name>
<protein>
    <submittedName>
        <fullName evidence="8">RNA polymerase sigma-70 factor (ECF subfamily)</fullName>
    </submittedName>
</protein>
<dbReference type="NCBIfam" id="TIGR02937">
    <property type="entry name" value="sigma70-ECF"/>
    <property type="match status" value="1"/>
</dbReference>
<dbReference type="GO" id="GO:0006352">
    <property type="term" value="P:DNA-templated transcription initiation"/>
    <property type="evidence" value="ECO:0007669"/>
    <property type="project" value="InterPro"/>
</dbReference>
<organism evidence="8 9">
    <name type="scientific">Algisphaera agarilytica</name>
    <dbReference type="NCBI Taxonomy" id="1385975"/>
    <lineage>
        <taxon>Bacteria</taxon>
        <taxon>Pseudomonadati</taxon>
        <taxon>Planctomycetota</taxon>
        <taxon>Phycisphaerae</taxon>
        <taxon>Phycisphaerales</taxon>
        <taxon>Phycisphaeraceae</taxon>
        <taxon>Algisphaera</taxon>
    </lineage>
</organism>
<dbReference type="Pfam" id="PF04542">
    <property type="entry name" value="Sigma70_r2"/>
    <property type="match status" value="1"/>
</dbReference>
<feature type="domain" description="RNA polymerase sigma-70 region 2" evidence="6">
    <location>
        <begin position="27"/>
        <end position="94"/>
    </location>
</feature>
<dbReference type="AlphaFoldDB" id="A0A7X0LL49"/>
<dbReference type="PANTHER" id="PTHR43133">
    <property type="entry name" value="RNA POLYMERASE ECF-TYPE SIGMA FACTO"/>
    <property type="match status" value="1"/>
</dbReference>
<dbReference type="InterPro" id="IPR013249">
    <property type="entry name" value="RNA_pol_sigma70_r4_t2"/>
</dbReference>
<feature type="domain" description="RNA polymerase sigma factor 70 region 4 type 2" evidence="7">
    <location>
        <begin position="123"/>
        <end position="175"/>
    </location>
</feature>
<dbReference type="RefSeq" id="WP_184677190.1">
    <property type="nucleotide sequence ID" value="NZ_JACHGY010000001.1"/>
</dbReference>
<keyword evidence="2" id="KW-0805">Transcription regulation</keyword>
<comment type="caution">
    <text evidence="8">The sequence shown here is derived from an EMBL/GenBank/DDBJ whole genome shotgun (WGS) entry which is preliminary data.</text>
</comment>
<dbReference type="SUPFAM" id="SSF88659">
    <property type="entry name" value="Sigma3 and sigma4 domains of RNA polymerase sigma factors"/>
    <property type="match status" value="1"/>
</dbReference>
<proteinExistence type="inferred from homology"/>
<dbReference type="EMBL" id="JACHGY010000001">
    <property type="protein sequence ID" value="MBB6429618.1"/>
    <property type="molecule type" value="Genomic_DNA"/>
</dbReference>
<evidence type="ECO:0000313" key="9">
    <source>
        <dbReference type="Proteomes" id="UP000541810"/>
    </source>
</evidence>
<dbReference type="Proteomes" id="UP000541810">
    <property type="component" value="Unassembled WGS sequence"/>
</dbReference>
<dbReference type="InterPro" id="IPR013324">
    <property type="entry name" value="RNA_pol_sigma_r3/r4-like"/>
</dbReference>
<keyword evidence="4" id="KW-0238">DNA-binding</keyword>
<dbReference type="InterPro" id="IPR039425">
    <property type="entry name" value="RNA_pol_sigma-70-like"/>
</dbReference>
<evidence type="ECO:0000259" key="6">
    <source>
        <dbReference type="Pfam" id="PF04542"/>
    </source>
</evidence>
<evidence type="ECO:0000256" key="3">
    <source>
        <dbReference type="ARBA" id="ARBA00023082"/>
    </source>
</evidence>
<dbReference type="InterPro" id="IPR036388">
    <property type="entry name" value="WH-like_DNA-bd_sf"/>
</dbReference>
<evidence type="ECO:0000256" key="1">
    <source>
        <dbReference type="ARBA" id="ARBA00010641"/>
    </source>
</evidence>
<accession>A0A7X0LL49</accession>
<dbReference type="SUPFAM" id="SSF88946">
    <property type="entry name" value="Sigma2 domain of RNA polymerase sigma factors"/>
    <property type="match status" value="1"/>
</dbReference>